<evidence type="ECO:0000256" key="9">
    <source>
        <dbReference type="ARBA" id="ARBA00022777"/>
    </source>
</evidence>
<gene>
    <name evidence="24" type="primary">barA_3</name>
    <name evidence="24" type="ORF">Mal52_32260</name>
</gene>
<dbReference type="SMART" id="SM00387">
    <property type="entry name" value="HATPase_c"/>
    <property type="match status" value="1"/>
</dbReference>
<dbReference type="GO" id="GO:0000155">
    <property type="term" value="F:phosphorelay sensor kinase activity"/>
    <property type="evidence" value="ECO:0007669"/>
    <property type="project" value="InterPro"/>
</dbReference>
<feature type="domain" description="HAMP" evidence="22">
    <location>
        <begin position="271"/>
        <end position="323"/>
    </location>
</feature>
<dbReference type="Proteomes" id="UP000319383">
    <property type="component" value="Chromosome"/>
</dbReference>
<dbReference type="CDD" id="cd17546">
    <property type="entry name" value="REC_hyHK_CKI1_RcsC-like"/>
    <property type="match status" value="1"/>
</dbReference>
<dbReference type="PROSITE" id="PS50885">
    <property type="entry name" value="HAMP"/>
    <property type="match status" value="1"/>
</dbReference>
<organism evidence="24 25">
    <name type="scientific">Symmachiella dynata</name>
    <dbReference type="NCBI Taxonomy" id="2527995"/>
    <lineage>
        <taxon>Bacteria</taxon>
        <taxon>Pseudomonadati</taxon>
        <taxon>Planctomycetota</taxon>
        <taxon>Planctomycetia</taxon>
        <taxon>Planctomycetales</taxon>
        <taxon>Planctomycetaceae</taxon>
        <taxon>Symmachiella</taxon>
    </lineage>
</organism>
<evidence type="ECO:0000256" key="6">
    <source>
        <dbReference type="ARBA" id="ARBA00022679"/>
    </source>
</evidence>
<accession>A0A517ZQI8</accession>
<evidence type="ECO:0000313" key="25">
    <source>
        <dbReference type="Proteomes" id="UP000319383"/>
    </source>
</evidence>
<dbReference type="InterPro" id="IPR004358">
    <property type="entry name" value="Sig_transdc_His_kin-like_C"/>
</dbReference>
<dbReference type="Gene3D" id="1.10.287.130">
    <property type="match status" value="1"/>
</dbReference>
<dbReference type="InterPro" id="IPR001789">
    <property type="entry name" value="Sig_transdc_resp-reg_receiver"/>
</dbReference>
<dbReference type="PANTHER" id="PTHR45339">
    <property type="entry name" value="HYBRID SIGNAL TRANSDUCTION HISTIDINE KINASE J"/>
    <property type="match status" value="1"/>
</dbReference>
<dbReference type="Gene3D" id="3.40.50.2300">
    <property type="match status" value="2"/>
</dbReference>
<dbReference type="InterPro" id="IPR036097">
    <property type="entry name" value="HisK_dim/P_sf"/>
</dbReference>
<keyword evidence="4" id="KW-1003">Cell membrane</keyword>
<evidence type="ECO:0000256" key="16">
    <source>
        <dbReference type="PROSITE-ProRule" id="PRU00110"/>
    </source>
</evidence>
<dbReference type="FunFam" id="3.30.565.10:FF:000010">
    <property type="entry name" value="Sensor histidine kinase RcsC"/>
    <property type="match status" value="1"/>
</dbReference>
<feature type="region of interest" description="Disordered" evidence="18">
    <location>
        <begin position="894"/>
        <end position="916"/>
    </location>
</feature>
<dbReference type="CDD" id="cd06225">
    <property type="entry name" value="HAMP"/>
    <property type="match status" value="1"/>
</dbReference>
<evidence type="ECO:0000259" key="22">
    <source>
        <dbReference type="PROSITE" id="PS50885"/>
    </source>
</evidence>
<evidence type="ECO:0000256" key="18">
    <source>
        <dbReference type="SAM" id="MobiDB-lite"/>
    </source>
</evidence>
<evidence type="ECO:0000256" key="3">
    <source>
        <dbReference type="ARBA" id="ARBA00012438"/>
    </source>
</evidence>
<dbReference type="PANTHER" id="PTHR45339:SF1">
    <property type="entry name" value="HYBRID SIGNAL TRANSDUCTION HISTIDINE KINASE J"/>
    <property type="match status" value="1"/>
</dbReference>
<feature type="domain" description="Response regulatory" evidence="21">
    <location>
        <begin position="603"/>
        <end position="724"/>
    </location>
</feature>
<dbReference type="EMBL" id="CP036276">
    <property type="protein sequence ID" value="QDU44740.1"/>
    <property type="molecule type" value="Genomic_DNA"/>
</dbReference>
<dbReference type="InterPro" id="IPR036641">
    <property type="entry name" value="HPT_dom_sf"/>
</dbReference>
<evidence type="ECO:0000259" key="20">
    <source>
        <dbReference type="PROSITE" id="PS50109"/>
    </source>
</evidence>
<keyword evidence="5 17" id="KW-0597">Phosphoprotein</keyword>
<dbReference type="InterPro" id="IPR011006">
    <property type="entry name" value="CheY-like_superfamily"/>
</dbReference>
<evidence type="ECO:0000256" key="8">
    <source>
        <dbReference type="ARBA" id="ARBA00022741"/>
    </source>
</evidence>
<keyword evidence="9 24" id="KW-0418">Kinase</keyword>
<proteinExistence type="predicted"/>
<evidence type="ECO:0000256" key="13">
    <source>
        <dbReference type="ARBA" id="ARBA00023136"/>
    </source>
</evidence>
<evidence type="ECO:0000256" key="17">
    <source>
        <dbReference type="PROSITE-ProRule" id="PRU00169"/>
    </source>
</evidence>
<evidence type="ECO:0000256" key="14">
    <source>
        <dbReference type="ARBA" id="ARBA00064003"/>
    </source>
</evidence>
<dbReference type="AlphaFoldDB" id="A0A517ZQI8"/>
<keyword evidence="6 24" id="KW-0808">Transferase</keyword>
<keyword evidence="8" id="KW-0547">Nucleotide-binding</keyword>
<feature type="transmembrane region" description="Helical" evidence="19">
    <location>
        <begin position="211"/>
        <end position="231"/>
    </location>
</feature>
<name>A0A517ZQI8_9PLAN</name>
<dbReference type="SMART" id="SM00388">
    <property type="entry name" value="HisKA"/>
    <property type="match status" value="1"/>
</dbReference>
<comment type="subunit">
    <text evidence="14">At low DSF concentrations, interacts with RpfF.</text>
</comment>
<dbReference type="Gene3D" id="6.10.340.10">
    <property type="match status" value="1"/>
</dbReference>
<evidence type="ECO:0000259" key="23">
    <source>
        <dbReference type="PROSITE" id="PS50894"/>
    </source>
</evidence>
<sequence length="1048" mass="116115">MKSTGWFRWQEIIRMTEWLLKKTGAHYILAMMILTRPICLIGGGLTIYYINLTMNLDARIFHLLIAYSSILIPVATALTVFMALRETRTLRKVLAQISRKEEVDATEGKQAGREAVVFSRVHHSREAVYVTLICVVLFCALLVFLNQAPLKVAIQISFAGFVGIASVLMGTFFASERWMVPVINLLIRRGVAIDYATIPVGKIQWRMNISFGLTILVTALMIGALANQRAWEISENPGQAANAVTILRRHTFYITMAAFSVGLFLSRMLANSVASRIDMLMTAMKQVQDGTLSKRVLMTGNDEIDVLGRQFNLMVGKLQQDDYTIRDLNTNLEQKVQTRTSELEIARADAEAANRSKSDFIANISHELRTPLNGVIGMTELLLNTTLNTQQRKYAKVAGISGTTLLQLLNEVLDYSKIEAGKLEIENIDFKLLDVIEPVLEIAAHRCCEKGIALASYVDPAIPLTVKGDPGRVRQILNNLMNNAIKFTEQGSIVLRVELDRVDGATTTLRFSVADTGIGIPPTRFDRLFKSFSQVDASTTRQYGGTGLGLSICKELCALMKGHIGFESQSGVGSTFAFSIPFENVPTAKLNFSQVAADLKGHRVLLVEHDGVARTLLHNQLKAWGCLVDAESAGHAAMDRLYQATAEKQPYHTVLIEKDLADPEMVAWITLAHTETTIREPRLIQLVALTDQIDEPTLRKQGFYGSLAIPVLPSELIHVIGPTSVDSSQSDDAMSFARKCAEMRGNSQHRKLKKTGHSNARILVAEDNYINQEVVAEILSNAGYACQIVANGRQALETVRKDQYDLVLMDCQMPEMDGLEATRAIREYESENTNQESKALPIVALTASALTGERERCLAAGMNDYLSKPLDPLRLIETIEAQLSQWDETSLQVDDGQAASLPSAASSNESDYETKSNNDDAAVDILDVDGLLRRCNGKLELAERLLGKFHDRLDDDLQKIEHSVESCDLKRTATLAHALKGSSSNLSAERIRQAATDLEQVARTDDVEDLYQFLELLKTECEVFLNMEPTLSEHRQLELVESSMTSVN</sequence>
<evidence type="ECO:0000259" key="21">
    <source>
        <dbReference type="PROSITE" id="PS50110"/>
    </source>
</evidence>
<evidence type="ECO:0000256" key="2">
    <source>
        <dbReference type="ARBA" id="ARBA00004651"/>
    </source>
</evidence>
<protein>
    <recommendedName>
        <fullName evidence="15">Sensory/regulatory protein RpfC</fullName>
        <ecNumber evidence="3">2.7.13.3</ecNumber>
    </recommendedName>
</protein>
<keyword evidence="7 19" id="KW-0812">Transmembrane</keyword>
<dbReference type="InterPro" id="IPR008207">
    <property type="entry name" value="Sig_transdc_His_kin_Hpt_dom"/>
</dbReference>
<keyword evidence="13 19" id="KW-0472">Membrane</keyword>
<comment type="catalytic activity">
    <reaction evidence="1">
        <text>ATP + protein L-histidine = ADP + protein N-phospho-L-histidine.</text>
        <dbReference type="EC" id="2.7.13.3"/>
    </reaction>
</comment>
<keyword evidence="10" id="KW-0067">ATP-binding</keyword>
<dbReference type="PROSITE" id="PS50110">
    <property type="entry name" value="RESPONSE_REGULATORY"/>
    <property type="match status" value="2"/>
</dbReference>
<dbReference type="PRINTS" id="PR00344">
    <property type="entry name" value="BCTRLSENSOR"/>
</dbReference>
<dbReference type="Pfam" id="PF00672">
    <property type="entry name" value="HAMP"/>
    <property type="match status" value="1"/>
</dbReference>
<dbReference type="InterPro" id="IPR036890">
    <property type="entry name" value="HATPase_C_sf"/>
</dbReference>
<evidence type="ECO:0000256" key="10">
    <source>
        <dbReference type="ARBA" id="ARBA00022840"/>
    </source>
</evidence>
<feature type="transmembrane region" description="Helical" evidence="19">
    <location>
        <begin position="251"/>
        <end position="270"/>
    </location>
</feature>
<dbReference type="PROSITE" id="PS50894">
    <property type="entry name" value="HPT"/>
    <property type="match status" value="1"/>
</dbReference>
<dbReference type="SUPFAM" id="SSF55874">
    <property type="entry name" value="ATPase domain of HSP90 chaperone/DNA topoisomerase II/histidine kinase"/>
    <property type="match status" value="1"/>
</dbReference>
<dbReference type="SUPFAM" id="SSF158472">
    <property type="entry name" value="HAMP domain-like"/>
    <property type="match status" value="1"/>
</dbReference>
<dbReference type="InterPro" id="IPR003660">
    <property type="entry name" value="HAMP_dom"/>
</dbReference>
<feature type="domain" description="Response regulatory" evidence="21">
    <location>
        <begin position="761"/>
        <end position="883"/>
    </location>
</feature>
<dbReference type="KEGG" id="sdyn:Mal52_32260"/>
<dbReference type="CDD" id="cd00082">
    <property type="entry name" value="HisKA"/>
    <property type="match status" value="1"/>
</dbReference>
<dbReference type="GO" id="GO:0005524">
    <property type="term" value="F:ATP binding"/>
    <property type="evidence" value="ECO:0007669"/>
    <property type="project" value="UniProtKB-KW"/>
</dbReference>
<feature type="transmembrane region" description="Helical" evidence="19">
    <location>
        <begin position="24"/>
        <end position="48"/>
    </location>
</feature>
<evidence type="ECO:0000256" key="4">
    <source>
        <dbReference type="ARBA" id="ARBA00022475"/>
    </source>
</evidence>
<dbReference type="CDD" id="cd00088">
    <property type="entry name" value="HPT"/>
    <property type="match status" value="1"/>
</dbReference>
<dbReference type="SUPFAM" id="SSF47226">
    <property type="entry name" value="Histidine-containing phosphotransfer domain, HPT domain"/>
    <property type="match status" value="1"/>
</dbReference>
<keyword evidence="25" id="KW-1185">Reference proteome</keyword>
<evidence type="ECO:0000256" key="7">
    <source>
        <dbReference type="ARBA" id="ARBA00022692"/>
    </source>
</evidence>
<evidence type="ECO:0000256" key="12">
    <source>
        <dbReference type="ARBA" id="ARBA00023012"/>
    </source>
</evidence>
<dbReference type="PROSITE" id="PS50109">
    <property type="entry name" value="HIS_KIN"/>
    <property type="match status" value="1"/>
</dbReference>
<comment type="caution">
    <text evidence="17">Lacks conserved residue(s) required for the propagation of feature annotation.</text>
</comment>
<feature type="modified residue" description="Phosphohistidine" evidence="16">
    <location>
        <position position="977"/>
    </location>
</feature>
<feature type="transmembrane region" description="Helical" evidence="19">
    <location>
        <begin position="127"/>
        <end position="146"/>
    </location>
</feature>
<dbReference type="CDD" id="cd16922">
    <property type="entry name" value="HATPase_EvgS-ArcB-TorS-like"/>
    <property type="match status" value="1"/>
</dbReference>
<dbReference type="InterPro" id="IPR003661">
    <property type="entry name" value="HisK_dim/P_dom"/>
</dbReference>
<evidence type="ECO:0000313" key="24">
    <source>
        <dbReference type="EMBL" id="QDU44740.1"/>
    </source>
</evidence>
<evidence type="ECO:0000256" key="15">
    <source>
        <dbReference type="ARBA" id="ARBA00068150"/>
    </source>
</evidence>
<dbReference type="Pfam" id="PF00072">
    <property type="entry name" value="Response_reg"/>
    <property type="match status" value="1"/>
</dbReference>
<dbReference type="SUPFAM" id="SSF52172">
    <property type="entry name" value="CheY-like"/>
    <property type="match status" value="2"/>
</dbReference>
<evidence type="ECO:0000256" key="11">
    <source>
        <dbReference type="ARBA" id="ARBA00022989"/>
    </source>
</evidence>
<feature type="transmembrane region" description="Helical" evidence="19">
    <location>
        <begin position="152"/>
        <end position="174"/>
    </location>
</feature>
<reference evidence="24 25" key="1">
    <citation type="submission" date="2019-02" db="EMBL/GenBank/DDBJ databases">
        <title>Deep-cultivation of Planctomycetes and their phenomic and genomic characterization uncovers novel biology.</title>
        <authorList>
            <person name="Wiegand S."/>
            <person name="Jogler M."/>
            <person name="Boedeker C."/>
            <person name="Pinto D."/>
            <person name="Vollmers J."/>
            <person name="Rivas-Marin E."/>
            <person name="Kohn T."/>
            <person name="Peeters S.H."/>
            <person name="Heuer A."/>
            <person name="Rast P."/>
            <person name="Oberbeckmann S."/>
            <person name="Bunk B."/>
            <person name="Jeske O."/>
            <person name="Meyerdierks A."/>
            <person name="Storesund J.E."/>
            <person name="Kallscheuer N."/>
            <person name="Luecker S."/>
            <person name="Lage O.M."/>
            <person name="Pohl T."/>
            <person name="Merkel B.J."/>
            <person name="Hornburger P."/>
            <person name="Mueller R.-W."/>
            <person name="Bruemmer F."/>
            <person name="Labrenz M."/>
            <person name="Spormann A.M."/>
            <person name="Op den Camp H."/>
            <person name="Overmann J."/>
            <person name="Amann R."/>
            <person name="Jetten M.S.M."/>
            <person name="Mascher T."/>
            <person name="Medema M.H."/>
            <person name="Devos D.P."/>
            <person name="Kaster A.-K."/>
            <person name="Ovreas L."/>
            <person name="Rohde M."/>
            <person name="Galperin M.Y."/>
            <person name="Jogler C."/>
        </authorList>
    </citation>
    <scope>NUCLEOTIDE SEQUENCE [LARGE SCALE GENOMIC DNA]</scope>
    <source>
        <strain evidence="24 25">Mal52</strain>
    </source>
</reference>
<dbReference type="Pfam" id="PF00512">
    <property type="entry name" value="HisKA"/>
    <property type="match status" value="1"/>
</dbReference>
<evidence type="ECO:0000256" key="1">
    <source>
        <dbReference type="ARBA" id="ARBA00000085"/>
    </source>
</evidence>
<dbReference type="EC" id="2.7.13.3" evidence="3"/>
<evidence type="ECO:0000256" key="5">
    <source>
        <dbReference type="ARBA" id="ARBA00022553"/>
    </source>
</evidence>
<evidence type="ECO:0000256" key="19">
    <source>
        <dbReference type="SAM" id="Phobius"/>
    </source>
</evidence>
<feature type="domain" description="HPt" evidence="23">
    <location>
        <begin position="938"/>
        <end position="1034"/>
    </location>
</feature>
<keyword evidence="11 19" id="KW-1133">Transmembrane helix</keyword>
<dbReference type="SMART" id="SM00304">
    <property type="entry name" value="HAMP"/>
    <property type="match status" value="1"/>
</dbReference>
<dbReference type="Pfam" id="PF01627">
    <property type="entry name" value="Hpt"/>
    <property type="match status" value="1"/>
</dbReference>
<feature type="modified residue" description="4-aspartylphosphate" evidence="17">
    <location>
        <position position="810"/>
    </location>
</feature>
<dbReference type="InterPro" id="IPR005467">
    <property type="entry name" value="His_kinase_dom"/>
</dbReference>
<dbReference type="FunFam" id="1.10.287.130:FF:000002">
    <property type="entry name" value="Two-component osmosensing histidine kinase"/>
    <property type="match status" value="1"/>
</dbReference>
<dbReference type="SUPFAM" id="SSF47384">
    <property type="entry name" value="Homodimeric domain of signal transducing histidine kinase"/>
    <property type="match status" value="1"/>
</dbReference>
<keyword evidence="12" id="KW-0902">Two-component regulatory system</keyword>
<dbReference type="InterPro" id="IPR003594">
    <property type="entry name" value="HATPase_dom"/>
</dbReference>
<dbReference type="Gene3D" id="1.20.120.160">
    <property type="entry name" value="HPT domain"/>
    <property type="match status" value="1"/>
</dbReference>
<feature type="domain" description="Histidine kinase" evidence="20">
    <location>
        <begin position="363"/>
        <end position="584"/>
    </location>
</feature>
<dbReference type="GO" id="GO:0005886">
    <property type="term" value="C:plasma membrane"/>
    <property type="evidence" value="ECO:0007669"/>
    <property type="project" value="UniProtKB-SubCell"/>
</dbReference>
<dbReference type="SMART" id="SM00448">
    <property type="entry name" value="REC"/>
    <property type="match status" value="1"/>
</dbReference>
<comment type="subcellular location">
    <subcellularLocation>
        <location evidence="2">Cell membrane</location>
        <topology evidence="2">Multi-pass membrane protein</topology>
    </subcellularLocation>
</comment>
<dbReference type="Gene3D" id="3.30.565.10">
    <property type="entry name" value="Histidine kinase-like ATPase, C-terminal domain"/>
    <property type="match status" value="1"/>
</dbReference>
<dbReference type="Pfam" id="PF02518">
    <property type="entry name" value="HATPase_c"/>
    <property type="match status" value="1"/>
</dbReference>
<feature type="transmembrane region" description="Helical" evidence="19">
    <location>
        <begin position="60"/>
        <end position="84"/>
    </location>
</feature>